<dbReference type="Proteomes" id="UP000244906">
    <property type="component" value="Unassembled WGS sequence"/>
</dbReference>
<dbReference type="InterPro" id="IPR011527">
    <property type="entry name" value="ABC1_TM_dom"/>
</dbReference>
<sequence>MDMPEYHFIRRTLISGLIKIALFSAVINILMLAAPLYSLQVFDRVLSSRSLDTLLFLSLITLFLLLIQGALEWVRSRLMHKQAIALDARVSPGLLQQTLFQQAQGKQNQQTAGQPINDLAEIRGIFLSPGLSGLFDLPFTPLFLIFMFLLHPVLGWIGLTAALLLTVLAGLTALAARQPQDRDSVQRLAASQKVNDALLNAQAVTALGIAGNLAKRWQGENAEILWLQEKIAARLAVLNAMTRTIRQMLQIAIMGAGAWLVLENLMGAGGMIAGSIIMGRALAPLEQAAGGYKNWRSAWLAWKRLSEQLPQKNHPKNLQLPKPAGALQLDNIYLHAQHFSSGSFDASTQSALPILSQISFRLGAGKTLAITGASGSGKSSLARIIAGVTQPDSGEIRLDGAELKQWDKDYLGEHLGWLPQDVQLLSGSIKDNISRFGDADDQAVIEAAQKAGVHQLILQMPAGYDTPISQMPSSGSIALSGGQKQRIGLARALYKNPKLLILDEPDASLDPASVSQLEKTLRQCNKDGCTIVLISYRASTLALAQWVIILDQGKIRQAGTAEEVFIKKSDNGVSRSENKTSAKNKTANNYSTKSNDPTHSNQLAPDAQAIKNKTDQPKVKVTASKGL</sequence>
<gene>
    <name evidence="11" type="ORF">DC094_20890</name>
</gene>
<dbReference type="InterPro" id="IPR036640">
    <property type="entry name" value="ABC1_TM_sf"/>
</dbReference>
<dbReference type="NCBIfam" id="TIGR01842">
    <property type="entry name" value="type_I_sec_PrtD"/>
    <property type="match status" value="1"/>
</dbReference>
<dbReference type="Pfam" id="PF00005">
    <property type="entry name" value="ABC_tran"/>
    <property type="match status" value="1"/>
</dbReference>
<feature type="compositionally biased region" description="Basic and acidic residues" evidence="7">
    <location>
        <begin position="571"/>
        <end position="580"/>
    </location>
</feature>
<dbReference type="GO" id="GO:0030253">
    <property type="term" value="P:protein secretion by the type I secretion system"/>
    <property type="evidence" value="ECO:0007669"/>
    <property type="project" value="InterPro"/>
</dbReference>
<dbReference type="InterPro" id="IPR010128">
    <property type="entry name" value="ATPase_T1SS_PrtD-like"/>
</dbReference>
<keyword evidence="5 8" id="KW-1133">Transmembrane helix</keyword>
<dbReference type="GO" id="GO:0016887">
    <property type="term" value="F:ATP hydrolysis activity"/>
    <property type="evidence" value="ECO:0007669"/>
    <property type="project" value="InterPro"/>
</dbReference>
<dbReference type="RefSeq" id="WP_116689061.1">
    <property type="nucleotide sequence ID" value="NZ_CAWNYD010000015.1"/>
</dbReference>
<feature type="transmembrane region" description="Helical" evidence="8">
    <location>
        <begin position="251"/>
        <end position="278"/>
    </location>
</feature>
<name>A0A2V1GVI3_9GAMM</name>
<dbReference type="Gene3D" id="1.20.1560.10">
    <property type="entry name" value="ABC transporter type 1, transmembrane domain"/>
    <property type="match status" value="1"/>
</dbReference>
<dbReference type="PROSITE" id="PS50893">
    <property type="entry name" value="ABC_TRANSPORTER_2"/>
    <property type="match status" value="1"/>
</dbReference>
<dbReference type="GO" id="GO:0005524">
    <property type="term" value="F:ATP binding"/>
    <property type="evidence" value="ECO:0007669"/>
    <property type="project" value="UniProtKB-KW"/>
</dbReference>
<dbReference type="GO" id="GO:0030256">
    <property type="term" value="C:type I protein secretion system complex"/>
    <property type="evidence" value="ECO:0007669"/>
    <property type="project" value="InterPro"/>
</dbReference>
<dbReference type="GO" id="GO:0005886">
    <property type="term" value="C:plasma membrane"/>
    <property type="evidence" value="ECO:0007669"/>
    <property type="project" value="UniProtKB-SubCell"/>
</dbReference>
<comment type="caution">
    <text evidence="11">The sequence shown here is derived from an EMBL/GenBank/DDBJ whole genome shotgun (WGS) entry which is preliminary data.</text>
</comment>
<evidence type="ECO:0000256" key="6">
    <source>
        <dbReference type="ARBA" id="ARBA00023136"/>
    </source>
</evidence>
<dbReference type="PANTHER" id="PTHR24221:SF248">
    <property type="entry name" value="ABC TRANSPORTER TRANSMEMBRANE REGION"/>
    <property type="match status" value="1"/>
</dbReference>
<evidence type="ECO:0000259" key="9">
    <source>
        <dbReference type="PROSITE" id="PS50893"/>
    </source>
</evidence>
<proteinExistence type="predicted"/>
<dbReference type="OrthoDB" id="9806127at2"/>
<evidence type="ECO:0000256" key="5">
    <source>
        <dbReference type="ARBA" id="ARBA00022989"/>
    </source>
</evidence>
<evidence type="ECO:0000256" key="7">
    <source>
        <dbReference type="SAM" id="MobiDB-lite"/>
    </source>
</evidence>
<organism evidence="11 12">
    <name type="scientific">Pelagibaculum spongiae</name>
    <dbReference type="NCBI Taxonomy" id="2080658"/>
    <lineage>
        <taxon>Bacteria</taxon>
        <taxon>Pseudomonadati</taxon>
        <taxon>Pseudomonadota</taxon>
        <taxon>Gammaproteobacteria</taxon>
        <taxon>Oceanospirillales</taxon>
        <taxon>Pelagibaculum</taxon>
    </lineage>
</organism>
<evidence type="ECO:0000256" key="2">
    <source>
        <dbReference type="ARBA" id="ARBA00022692"/>
    </source>
</evidence>
<feature type="domain" description="ABC transporter" evidence="9">
    <location>
        <begin position="327"/>
        <end position="577"/>
    </location>
</feature>
<keyword evidence="6 8" id="KW-0472">Membrane</keyword>
<accession>A0A2V1GVI3</accession>
<dbReference type="PROSITE" id="PS50929">
    <property type="entry name" value="ABC_TM1F"/>
    <property type="match status" value="1"/>
</dbReference>
<evidence type="ECO:0000313" key="12">
    <source>
        <dbReference type="Proteomes" id="UP000244906"/>
    </source>
</evidence>
<dbReference type="InterPro" id="IPR039421">
    <property type="entry name" value="Type_1_exporter"/>
</dbReference>
<keyword evidence="3" id="KW-0547">Nucleotide-binding</keyword>
<evidence type="ECO:0000256" key="1">
    <source>
        <dbReference type="ARBA" id="ARBA00004651"/>
    </source>
</evidence>
<dbReference type="InterPro" id="IPR027417">
    <property type="entry name" value="P-loop_NTPase"/>
</dbReference>
<evidence type="ECO:0000259" key="10">
    <source>
        <dbReference type="PROSITE" id="PS50929"/>
    </source>
</evidence>
<dbReference type="SMART" id="SM00382">
    <property type="entry name" value="AAA"/>
    <property type="match status" value="1"/>
</dbReference>
<dbReference type="GO" id="GO:0034040">
    <property type="term" value="F:ATPase-coupled lipid transmembrane transporter activity"/>
    <property type="evidence" value="ECO:0007669"/>
    <property type="project" value="TreeGrafter"/>
</dbReference>
<comment type="subcellular location">
    <subcellularLocation>
        <location evidence="1">Cell membrane</location>
        <topology evidence="1">Multi-pass membrane protein</topology>
    </subcellularLocation>
</comment>
<feature type="compositionally biased region" description="Polar residues" evidence="7">
    <location>
        <begin position="590"/>
        <end position="603"/>
    </location>
</feature>
<dbReference type="InterPro" id="IPR003593">
    <property type="entry name" value="AAA+_ATPase"/>
</dbReference>
<evidence type="ECO:0000256" key="4">
    <source>
        <dbReference type="ARBA" id="ARBA00022840"/>
    </source>
</evidence>
<dbReference type="PROSITE" id="PS00211">
    <property type="entry name" value="ABC_TRANSPORTER_1"/>
    <property type="match status" value="1"/>
</dbReference>
<dbReference type="PANTHER" id="PTHR24221">
    <property type="entry name" value="ATP-BINDING CASSETTE SUB-FAMILY B"/>
    <property type="match status" value="1"/>
</dbReference>
<feature type="transmembrane region" description="Helical" evidence="8">
    <location>
        <begin position="156"/>
        <end position="176"/>
    </location>
</feature>
<feature type="region of interest" description="Disordered" evidence="7">
    <location>
        <begin position="571"/>
        <end position="627"/>
    </location>
</feature>
<dbReference type="GO" id="GO:0140359">
    <property type="term" value="F:ABC-type transporter activity"/>
    <property type="evidence" value="ECO:0007669"/>
    <property type="project" value="InterPro"/>
</dbReference>
<dbReference type="InterPro" id="IPR017871">
    <property type="entry name" value="ABC_transporter-like_CS"/>
</dbReference>
<feature type="transmembrane region" description="Helical" evidence="8">
    <location>
        <begin position="12"/>
        <end position="34"/>
    </location>
</feature>
<feature type="transmembrane region" description="Helical" evidence="8">
    <location>
        <begin position="131"/>
        <end position="150"/>
    </location>
</feature>
<dbReference type="Pfam" id="PF00664">
    <property type="entry name" value="ABC_membrane"/>
    <property type="match status" value="1"/>
</dbReference>
<dbReference type="EMBL" id="QDDL01000015">
    <property type="protein sequence ID" value="PVZ63542.1"/>
    <property type="molecule type" value="Genomic_DNA"/>
</dbReference>
<feature type="transmembrane region" description="Helical" evidence="8">
    <location>
        <begin position="54"/>
        <end position="74"/>
    </location>
</feature>
<keyword evidence="12" id="KW-1185">Reference proteome</keyword>
<evidence type="ECO:0000256" key="8">
    <source>
        <dbReference type="SAM" id="Phobius"/>
    </source>
</evidence>
<dbReference type="AlphaFoldDB" id="A0A2V1GVI3"/>
<keyword evidence="4" id="KW-0067">ATP-binding</keyword>
<dbReference type="InterPro" id="IPR003439">
    <property type="entry name" value="ABC_transporter-like_ATP-bd"/>
</dbReference>
<protein>
    <submittedName>
        <fullName evidence="11">Type I secretion system permease/ATPase</fullName>
    </submittedName>
</protein>
<dbReference type="Gene3D" id="3.40.50.300">
    <property type="entry name" value="P-loop containing nucleotide triphosphate hydrolases"/>
    <property type="match status" value="1"/>
</dbReference>
<keyword evidence="2 8" id="KW-0812">Transmembrane</keyword>
<dbReference type="SUPFAM" id="SSF52540">
    <property type="entry name" value="P-loop containing nucleoside triphosphate hydrolases"/>
    <property type="match status" value="1"/>
</dbReference>
<evidence type="ECO:0000256" key="3">
    <source>
        <dbReference type="ARBA" id="ARBA00022741"/>
    </source>
</evidence>
<feature type="domain" description="ABC transmembrane type-1" evidence="10">
    <location>
        <begin position="20"/>
        <end position="297"/>
    </location>
</feature>
<dbReference type="SUPFAM" id="SSF90123">
    <property type="entry name" value="ABC transporter transmembrane region"/>
    <property type="match status" value="1"/>
</dbReference>
<evidence type="ECO:0000313" key="11">
    <source>
        <dbReference type="EMBL" id="PVZ63542.1"/>
    </source>
</evidence>
<reference evidence="11 12" key="1">
    <citation type="submission" date="2018-04" db="EMBL/GenBank/DDBJ databases">
        <title>Thalassorhabdus spongiae gen. nov., sp. nov., isolated from a marine sponge in South-West Iceland.</title>
        <authorList>
            <person name="Knobloch S."/>
            <person name="Daussin A."/>
            <person name="Johannsson R."/>
            <person name="Marteinsson V.T."/>
        </authorList>
    </citation>
    <scope>NUCLEOTIDE SEQUENCE [LARGE SCALE GENOMIC DNA]</scope>
    <source>
        <strain evidence="11 12">Hp12</strain>
    </source>
</reference>